<keyword evidence="13" id="KW-1185">Reference proteome</keyword>
<comment type="similarity">
    <text evidence="11">Belongs to the CDP-archaeol synthase family.</text>
</comment>
<proteinExistence type="inferred from homology"/>
<dbReference type="RefSeq" id="WP_022541060.1">
    <property type="nucleotide sequence ID" value="NC_022521.1"/>
</dbReference>
<dbReference type="UniPathway" id="UPA00940"/>
<comment type="function">
    <text evidence="11">Catalyzes the formation of CDP-2,3-bis-(O-geranylgeranyl)-sn-glycerol (CDP-archaeol) from 2,3-bis-(O-geranylgeranyl)-sn-glycerol 1-phosphate (DGGGP) and CTP. This reaction is the third ether-bond-formation step in the biosynthesis of archaeal membrane lipids.</text>
</comment>
<dbReference type="GO" id="GO:0005886">
    <property type="term" value="C:plasma membrane"/>
    <property type="evidence" value="ECO:0007669"/>
    <property type="project" value="UniProtKB-SubCell"/>
</dbReference>
<evidence type="ECO:0000256" key="1">
    <source>
        <dbReference type="ARBA" id="ARBA00022475"/>
    </source>
</evidence>
<dbReference type="PANTHER" id="PTHR39650">
    <property type="entry name" value="CDP-ARCHAEOL SYNTHASE"/>
    <property type="match status" value="1"/>
</dbReference>
<dbReference type="EMBL" id="AP012489">
    <property type="protein sequence ID" value="BAN89782.1"/>
    <property type="molecule type" value="Genomic_DNA"/>
</dbReference>
<evidence type="ECO:0000256" key="7">
    <source>
        <dbReference type="ARBA" id="ARBA00023098"/>
    </source>
</evidence>
<dbReference type="AlphaFoldDB" id="U3T8C6"/>
<evidence type="ECO:0000256" key="3">
    <source>
        <dbReference type="ARBA" id="ARBA00022679"/>
    </source>
</evidence>
<keyword evidence="9 11" id="KW-0594">Phospholipid biosynthesis</keyword>
<feature type="transmembrane region" description="Helical" evidence="11">
    <location>
        <begin position="61"/>
        <end position="79"/>
    </location>
</feature>
<evidence type="ECO:0000256" key="5">
    <source>
        <dbReference type="ARBA" id="ARBA00022842"/>
    </source>
</evidence>
<feature type="transmembrane region" description="Helical" evidence="11">
    <location>
        <begin position="150"/>
        <end position="169"/>
    </location>
</feature>
<comment type="subcellular location">
    <subcellularLocation>
        <location evidence="11">Cell membrane</location>
        <topology evidence="11">Multi-pass membrane protein</topology>
    </subcellularLocation>
</comment>
<evidence type="ECO:0000313" key="13">
    <source>
        <dbReference type="Proteomes" id="UP000016887"/>
    </source>
</evidence>
<accession>U3T8C6</accession>
<dbReference type="HAMAP" id="MF_01117">
    <property type="entry name" value="CDP_archaeol_synth"/>
    <property type="match status" value="1"/>
</dbReference>
<dbReference type="eggNOG" id="arCOG04106">
    <property type="taxonomic scope" value="Archaea"/>
</dbReference>
<keyword evidence="3 11" id="KW-0808">Transferase</keyword>
<protein>
    <recommendedName>
        <fullName evidence="11">CDP-archaeol synthase</fullName>
        <ecNumber evidence="11">2.7.7.67</ecNumber>
    </recommendedName>
    <alternativeName>
        <fullName evidence="11">CDP-2,3-bis-(O-geranylgeranyl)-sn-glycerol synthase</fullName>
    </alternativeName>
</protein>
<keyword evidence="2 11" id="KW-0444">Lipid biosynthesis</keyword>
<comment type="cofactor">
    <cofactor evidence="11">
        <name>Mg(2+)</name>
        <dbReference type="ChEBI" id="CHEBI:18420"/>
    </cofactor>
</comment>
<dbReference type="PANTHER" id="PTHR39650:SF1">
    <property type="entry name" value="CDP-ARCHAEOL SYNTHASE"/>
    <property type="match status" value="1"/>
</dbReference>
<evidence type="ECO:0000256" key="2">
    <source>
        <dbReference type="ARBA" id="ARBA00022516"/>
    </source>
</evidence>
<keyword evidence="10 11" id="KW-1208">Phospholipid metabolism</keyword>
<dbReference type="GO" id="GO:0043338">
    <property type="term" value="F:CDP-2,3-bis-(O-geranylgeranyl)-sn-glycerol synthase activity"/>
    <property type="evidence" value="ECO:0007669"/>
    <property type="project" value="UniProtKB-EC"/>
</dbReference>
<keyword evidence="5 11" id="KW-0460">Magnesium</keyword>
<sequence>MALELAVDMVVDNIVEALILMLPAMIANATPVVAGGRIPIDMGIILPDGKRLLGDGKTVEGFLAGFAAGSAVGLASALTTGNTLLALHSPIIAIGALTGDIAGSFVKRRLGIDRGGPAPLLDQLDFYIGALTASIALGYTWSPIVAVEAAVAVLLLHIAANAAAYLLGLKKVPW</sequence>
<dbReference type="GO" id="GO:0046474">
    <property type="term" value="P:glycerophospholipid biosynthetic process"/>
    <property type="evidence" value="ECO:0007669"/>
    <property type="project" value="UniProtKB-UniRule"/>
</dbReference>
<dbReference type="Proteomes" id="UP000016887">
    <property type="component" value="Chromosome"/>
</dbReference>
<name>U3T8C6_9CREN</name>
<comment type="pathway">
    <text evidence="11">Membrane lipid metabolism; glycerophospholipid metabolism.</text>
</comment>
<feature type="transmembrane region" description="Helical" evidence="11">
    <location>
        <begin position="17"/>
        <end position="40"/>
    </location>
</feature>
<evidence type="ECO:0000256" key="8">
    <source>
        <dbReference type="ARBA" id="ARBA00023136"/>
    </source>
</evidence>
<dbReference type="KEGG" id="acj:ACAM_0313"/>
<reference evidence="12 13" key="1">
    <citation type="journal article" date="2013" name="Appl. Environ. Microbiol.">
        <title>Variation of the Virus-Related Elements within Syntenic Genomes of the Hyperthermophilic Archaeon Aeropyrum.</title>
        <authorList>
            <person name="Daifuku T."/>
            <person name="Yoshida T."/>
            <person name="Kitamura T."/>
            <person name="Kawaichi S."/>
            <person name="Inoue T."/>
            <person name="Nomura K."/>
            <person name="Yoshida Y."/>
            <person name="Kuno S."/>
            <person name="Sako Y."/>
        </authorList>
    </citation>
    <scope>NUCLEOTIDE SEQUENCE [LARGE SCALE GENOMIC DNA]</scope>
    <source>
        <strain evidence="12 13">SY1</strain>
    </source>
</reference>
<evidence type="ECO:0000256" key="4">
    <source>
        <dbReference type="ARBA" id="ARBA00022692"/>
    </source>
</evidence>
<keyword evidence="8 11" id="KW-0472">Membrane</keyword>
<comment type="catalytic activity">
    <reaction evidence="11">
        <text>2,3-bis-O-(geranylgeranyl)-sn-glycerol 1-phosphate + CTP + H(+) = CDP-2,3-bis-O-(geranylgeranyl)-sn-glycerol + diphosphate</text>
        <dbReference type="Rhea" id="RHEA:25690"/>
        <dbReference type="ChEBI" id="CHEBI:15378"/>
        <dbReference type="ChEBI" id="CHEBI:33019"/>
        <dbReference type="ChEBI" id="CHEBI:37563"/>
        <dbReference type="ChEBI" id="CHEBI:58837"/>
        <dbReference type="ChEBI" id="CHEBI:58838"/>
        <dbReference type="EC" id="2.7.7.67"/>
    </reaction>
</comment>
<dbReference type="OrthoDB" id="45383at2157"/>
<gene>
    <name evidence="11" type="primary">carS</name>
    <name evidence="12" type="ORF">ACAM_0313</name>
</gene>
<evidence type="ECO:0000256" key="11">
    <source>
        <dbReference type="HAMAP-Rule" id="MF_01117"/>
    </source>
</evidence>
<dbReference type="NCBIfam" id="NF003114">
    <property type="entry name" value="PRK04032.1"/>
    <property type="match status" value="1"/>
</dbReference>
<dbReference type="InterPro" id="IPR032690">
    <property type="entry name" value="CarS"/>
</dbReference>
<feature type="transmembrane region" description="Helical" evidence="11">
    <location>
        <begin position="85"/>
        <end position="106"/>
    </location>
</feature>
<keyword evidence="7 11" id="KW-0443">Lipid metabolism</keyword>
<dbReference type="InterPro" id="IPR002726">
    <property type="entry name" value="CarS_archaea"/>
</dbReference>
<dbReference type="EC" id="2.7.7.67" evidence="11"/>
<keyword evidence="1 11" id="KW-1003">Cell membrane</keyword>
<keyword evidence="4 11" id="KW-0812">Transmembrane</keyword>
<evidence type="ECO:0000256" key="10">
    <source>
        <dbReference type="ARBA" id="ARBA00023264"/>
    </source>
</evidence>
<evidence type="ECO:0000256" key="6">
    <source>
        <dbReference type="ARBA" id="ARBA00022989"/>
    </source>
</evidence>
<feature type="transmembrane region" description="Helical" evidence="11">
    <location>
        <begin position="126"/>
        <end position="144"/>
    </location>
</feature>
<dbReference type="GeneID" id="17109816"/>
<dbReference type="Pfam" id="PF01864">
    <property type="entry name" value="CarS-like"/>
    <property type="match status" value="1"/>
</dbReference>
<organism evidence="12 13">
    <name type="scientific">Aeropyrum camini SY1 = JCM 12091</name>
    <dbReference type="NCBI Taxonomy" id="1198449"/>
    <lineage>
        <taxon>Archaea</taxon>
        <taxon>Thermoproteota</taxon>
        <taxon>Thermoprotei</taxon>
        <taxon>Desulfurococcales</taxon>
        <taxon>Desulfurococcaceae</taxon>
        <taxon>Aeropyrum</taxon>
    </lineage>
</organism>
<dbReference type="STRING" id="1198449.ACAM_0313"/>
<evidence type="ECO:0000256" key="9">
    <source>
        <dbReference type="ARBA" id="ARBA00023209"/>
    </source>
</evidence>
<keyword evidence="6 11" id="KW-1133">Transmembrane helix</keyword>
<evidence type="ECO:0000313" key="12">
    <source>
        <dbReference type="EMBL" id="BAN89782.1"/>
    </source>
</evidence>